<dbReference type="AlphaFoldDB" id="A0A1M5KH81"/>
<dbReference type="Proteomes" id="UP000184112">
    <property type="component" value="Unassembled WGS sequence"/>
</dbReference>
<proteinExistence type="predicted"/>
<dbReference type="EMBL" id="FQWH01000003">
    <property type="protein sequence ID" value="SHG52196.1"/>
    <property type="molecule type" value="Genomic_DNA"/>
</dbReference>
<evidence type="ECO:0000313" key="1">
    <source>
        <dbReference type="EMBL" id="SHG52196.1"/>
    </source>
</evidence>
<dbReference type="Pfam" id="PF14060">
    <property type="entry name" value="DUF4252"/>
    <property type="match status" value="1"/>
</dbReference>
<evidence type="ECO:0008006" key="3">
    <source>
        <dbReference type="Google" id="ProtNLM"/>
    </source>
</evidence>
<evidence type="ECO:0000313" key="2">
    <source>
        <dbReference type="Proteomes" id="UP000184112"/>
    </source>
</evidence>
<name>A0A1M5KH81_FLAJO</name>
<organism evidence="1 2">
    <name type="scientific">Flavobacterium johnsoniae</name>
    <name type="common">Cytophaga johnsonae</name>
    <dbReference type="NCBI Taxonomy" id="986"/>
    <lineage>
        <taxon>Bacteria</taxon>
        <taxon>Pseudomonadati</taxon>
        <taxon>Bacteroidota</taxon>
        <taxon>Flavobacteriia</taxon>
        <taxon>Flavobacteriales</taxon>
        <taxon>Flavobacteriaceae</taxon>
        <taxon>Flavobacterium</taxon>
    </lineage>
</organism>
<protein>
    <recommendedName>
        <fullName evidence="3">DUF4252 domain-containing protein</fullName>
    </recommendedName>
</protein>
<gene>
    <name evidence="1" type="ORF">SAMN05444388_10378</name>
</gene>
<dbReference type="RefSeq" id="WP_073408879.1">
    <property type="nucleotide sequence ID" value="NZ_FQWH01000003.1"/>
</dbReference>
<dbReference type="PROSITE" id="PS51257">
    <property type="entry name" value="PROKAR_LIPOPROTEIN"/>
    <property type="match status" value="1"/>
</dbReference>
<dbReference type="InterPro" id="IPR025348">
    <property type="entry name" value="DUF4252"/>
</dbReference>
<reference evidence="1 2" key="1">
    <citation type="submission" date="2016-11" db="EMBL/GenBank/DDBJ databases">
        <authorList>
            <person name="Jaros S."/>
            <person name="Januszkiewicz K."/>
            <person name="Wedrychowicz H."/>
        </authorList>
    </citation>
    <scope>NUCLEOTIDE SEQUENCE [LARGE SCALE GENOMIC DNA]</scope>
    <source>
        <strain evidence="1 2">DSM 6792</strain>
    </source>
</reference>
<accession>A0A1M5KH81</accession>
<sequence>MKVNVFTTAILALLTLVSCNSEPSLQKYFVENTDKKDFISVDVSSDILNLEKTKLSAEQKEAVNSFDKMNILAFKATDKNQTEFETERKKVTAILKNPKYQELMKFGSGKDGASISYVGSDENIKEFVVFANKKENGFAVVRVLGKDMNPNNIITLMSVLKESKIDMEQLKPLQQLIKQ</sequence>